<gene>
    <name evidence="9" type="ORF">CUN48_07740</name>
</gene>
<evidence type="ECO:0000313" key="9">
    <source>
        <dbReference type="EMBL" id="PJF47604.1"/>
    </source>
</evidence>
<dbReference type="SUPFAM" id="SSF52743">
    <property type="entry name" value="Subtilisin-like"/>
    <property type="match status" value="1"/>
</dbReference>
<dbReference type="PROSITE" id="PS00138">
    <property type="entry name" value="SUBTILASE_SER"/>
    <property type="match status" value="1"/>
</dbReference>
<feature type="active site" description="Charge relay system" evidence="5 6">
    <location>
        <position position="235"/>
    </location>
</feature>
<dbReference type="InterPro" id="IPR036852">
    <property type="entry name" value="Peptidase_S8/S53_dom_sf"/>
</dbReference>
<proteinExistence type="inferred from homology"/>
<organism evidence="9 10">
    <name type="scientific">Candidatus Thermofonsia Clade 3 bacterium</name>
    <dbReference type="NCBI Taxonomy" id="2364212"/>
    <lineage>
        <taxon>Bacteria</taxon>
        <taxon>Bacillati</taxon>
        <taxon>Chloroflexota</taxon>
        <taxon>Candidatus Thermofontia</taxon>
        <taxon>Candidatus Thermofonsia Clade 3</taxon>
    </lineage>
</organism>
<dbReference type="PANTHER" id="PTHR42884:SF14">
    <property type="entry name" value="NEUROENDOCRINE CONVERTASE 1"/>
    <property type="match status" value="1"/>
</dbReference>
<evidence type="ECO:0000259" key="8">
    <source>
        <dbReference type="PROSITE" id="PS51829"/>
    </source>
</evidence>
<feature type="active site" description="Charge relay system" evidence="5 6">
    <location>
        <position position="468"/>
    </location>
</feature>
<comment type="similarity">
    <text evidence="1 6 7">Belongs to the peptidase S8 family.</text>
</comment>
<dbReference type="Gene3D" id="3.40.50.200">
    <property type="entry name" value="Peptidase S8/S53 domain"/>
    <property type="match status" value="1"/>
</dbReference>
<comment type="caution">
    <text evidence="9">The sequence shown here is derived from an EMBL/GenBank/DDBJ whole genome shotgun (WGS) entry which is preliminary data.</text>
</comment>
<dbReference type="AlphaFoldDB" id="A0A2M8QCT2"/>
<dbReference type="InterPro" id="IPR034054">
    <property type="entry name" value="Pep_S8_PrcA"/>
</dbReference>
<dbReference type="InterPro" id="IPR015500">
    <property type="entry name" value="Peptidase_S8_subtilisin-rel"/>
</dbReference>
<dbReference type="InterPro" id="IPR000209">
    <property type="entry name" value="Peptidase_S8/S53_dom"/>
</dbReference>
<dbReference type="InterPro" id="IPR002884">
    <property type="entry name" value="P_dom"/>
</dbReference>
<dbReference type="GO" id="GO:0004252">
    <property type="term" value="F:serine-type endopeptidase activity"/>
    <property type="evidence" value="ECO:0007669"/>
    <property type="project" value="UniProtKB-UniRule"/>
</dbReference>
<dbReference type="Pfam" id="PF00082">
    <property type="entry name" value="Peptidase_S8"/>
    <property type="match status" value="1"/>
</dbReference>
<evidence type="ECO:0000256" key="7">
    <source>
        <dbReference type="RuleBase" id="RU003355"/>
    </source>
</evidence>
<evidence type="ECO:0000256" key="3">
    <source>
        <dbReference type="ARBA" id="ARBA00022801"/>
    </source>
</evidence>
<protein>
    <submittedName>
        <fullName evidence="9">Peptidase S8</fullName>
    </submittedName>
</protein>
<dbReference type="PROSITE" id="PS00137">
    <property type="entry name" value="SUBTILASE_HIS"/>
    <property type="match status" value="1"/>
</dbReference>
<dbReference type="Proteomes" id="UP000230790">
    <property type="component" value="Unassembled WGS sequence"/>
</dbReference>
<dbReference type="PROSITE" id="PS00136">
    <property type="entry name" value="SUBTILASE_ASP"/>
    <property type="match status" value="1"/>
</dbReference>
<dbReference type="PROSITE" id="PS51829">
    <property type="entry name" value="P_HOMO_B"/>
    <property type="match status" value="1"/>
</dbReference>
<keyword evidence="4 6" id="KW-0720">Serine protease</keyword>
<dbReference type="InterPro" id="IPR023827">
    <property type="entry name" value="Peptidase_S8_Asp-AS"/>
</dbReference>
<keyword evidence="2 6" id="KW-0645">Protease</keyword>
<dbReference type="GO" id="GO:0012505">
    <property type="term" value="C:endomembrane system"/>
    <property type="evidence" value="ECO:0007669"/>
    <property type="project" value="UniProtKB-ARBA"/>
</dbReference>
<dbReference type="InterPro" id="IPR008979">
    <property type="entry name" value="Galactose-bd-like_sf"/>
</dbReference>
<dbReference type="PROSITE" id="PS51892">
    <property type="entry name" value="SUBTILASE"/>
    <property type="match status" value="1"/>
</dbReference>
<dbReference type="GO" id="GO:0016485">
    <property type="term" value="P:protein processing"/>
    <property type="evidence" value="ECO:0007669"/>
    <property type="project" value="TreeGrafter"/>
</dbReference>
<evidence type="ECO:0000256" key="4">
    <source>
        <dbReference type="ARBA" id="ARBA00022825"/>
    </source>
</evidence>
<evidence type="ECO:0000313" key="10">
    <source>
        <dbReference type="Proteomes" id="UP000230790"/>
    </source>
</evidence>
<feature type="domain" description="P/Homo B" evidence="8">
    <location>
        <begin position="534"/>
        <end position="665"/>
    </location>
</feature>
<dbReference type="InterPro" id="IPR022398">
    <property type="entry name" value="Peptidase_S8_His-AS"/>
</dbReference>
<keyword evidence="3 6" id="KW-0378">Hydrolase</keyword>
<evidence type="ECO:0000256" key="6">
    <source>
        <dbReference type="PROSITE-ProRule" id="PRU01240"/>
    </source>
</evidence>
<dbReference type="PANTHER" id="PTHR42884">
    <property type="entry name" value="PROPROTEIN CONVERTASE SUBTILISIN/KEXIN-RELATED"/>
    <property type="match status" value="1"/>
</dbReference>
<accession>A0A2M8QCT2</accession>
<dbReference type="Pfam" id="PF01483">
    <property type="entry name" value="P_proprotein"/>
    <property type="match status" value="1"/>
</dbReference>
<dbReference type="Gene3D" id="2.60.120.260">
    <property type="entry name" value="Galactose-binding domain-like"/>
    <property type="match status" value="1"/>
</dbReference>
<dbReference type="PRINTS" id="PR00723">
    <property type="entry name" value="SUBTILISIN"/>
</dbReference>
<reference evidence="9 10" key="1">
    <citation type="submission" date="2017-11" db="EMBL/GenBank/DDBJ databases">
        <title>Evolution of Phototrophy in the Chloroflexi Phylum Driven by Horizontal Gene Transfer.</title>
        <authorList>
            <person name="Ward L.M."/>
            <person name="Hemp J."/>
            <person name="Shih P.M."/>
            <person name="Mcglynn S.E."/>
            <person name="Fischer W."/>
        </authorList>
    </citation>
    <scope>NUCLEOTIDE SEQUENCE [LARGE SCALE GENOMIC DNA]</scope>
    <source>
        <strain evidence="9">JP3_7</strain>
    </source>
</reference>
<dbReference type="GO" id="GO:0016020">
    <property type="term" value="C:membrane"/>
    <property type="evidence" value="ECO:0007669"/>
    <property type="project" value="TreeGrafter"/>
</dbReference>
<dbReference type="SUPFAM" id="SSF49785">
    <property type="entry name" value="Galactose-binding domain-like"/>
    <property type="match status" value="1"/>
</dbReference>
<dbReference type="InterPro" id="IPR023828">
    <property type="entry name" value="Peptidase_S8_Ser-AS"/>
</dbReference>
<dbReference type="EMBL" id="PGTN01000041">
    <property type="protein sequence ID" value="PJF47604.1"/>
    <property type="molecule type" value="Genomic_DNA"/>
</dbReference>
<sequence>MSTYTVQYGGKAGQTYKLVESNDLIAVRARSRNLVFATAPGEGAALSDDALAILGHFELETQYFNAGVAILRTRTTRQAKSIRDQARAVLKSEPDVRFAGRVLVDPQSKAPVLYTENLFVKFDDEAKAATCRQLIKKYGLTIKSPVDYVRNGYFLGAPEGIGLEVFDVAQRLLQEEAVEYCHPELIRRRRDRAAFPNQWHLRKTTIGGRVIDQSANVEAAWALSQGEGVTIAIIDDGVDIDHEEFGSAGKIVAPRDVTRRTDDPRPGNSDNHGTACAGVACANGMFGASGVAPKARLMPIRLTSGLGSQHEADAFVWAAQHGADVISCSWGPADGQWWNPNDPLHKQVVPLPDSTRLAMDYAVRNGRNGKGCVILFAAGNGNESVDNDGYASYDKVIAVAACNDMGTRAAYSDYGKAIWCAFPSNHGHPSLTPGIWTTDRTGAPGYNPGQTSRGDAQGNYTNSFGGTSSACPGVAGVAALILARNPDLRWDEVREIIKNSCDKIDAANGNYDANGHSPWYGFGRVNARKAVELAAPPQPQPVVIVSVKQDVPIPDLKSAKLSATVAETRPLKALKVWVDIEHTYRGDLVVTLKPPAASGIGDIVLHNRQGGAANHIKQTYDAANTPALASVAGKSPSGEWTLLVADKARYDVGKIREFKLEMIFA</sequence>
<evidence type="ECO:0000256" key="5">
    <source>
        <dbReference type="PIRSR" id="PIRSR615500-1"/>
    </source>
</evidence>
<feature type="active site" description="Charge relay system" evidence="5 6">
    <location>
        <position position="272"/>
    </location>
</feature>
<dbReference type="GO" id="GO:0005737">
    <property type="term" value="C:cytoplasm"/>
    <property type="evidence" value="ECO:0007669"/>
    <property type="project" value="UniProtKB-ARBA"/>
</dbReference>
<evidence type="ECO:0000256" key="1">
    <source>
        <dbReference type="ARBA" id="ARBA00011073"/>
    </source>
</evidence>
<name>A0A2M8QCT2_9CHLR</name>
<dbReference type="CDD" id="cd07498">
    <property type="entry name" value="Peptidases_S8_15"/>
    <property type="match status" value="1"/>
</dbReference>
<evidence type="ECO:0000256" key="2">
    <source>
        <dbReference type="ARBA" id="ARBA00022670"/>
    </source>
</evidence>